<name>V6DH85_9BACT</name>
<accession>V6DH85</accession>
<dbReference type="OrthoDB" id="9802365at2"/>
<dbReference type="KEGG" id="dpb:BABL1_gene_37"/>
<feature type="coiled-coil region" evidence="1">
    <location>
        <begin position="400"/>
        <end position="455"/>
    </location>
</feature>
<dbReference type="RefSeq" id="WP_023792761.1">
    <property type="nucleotide sequence ID" value="NC_023003.1"/>
</dbReference>
<keyword evidence="3" id="KW-1185">Reference proteome</keyword>
<evidence type="ECO:0000256" key="1">
    <source>
        <dbReference type="SAM" id="Coils"/>
    </source>
</evidence>
<dbReference type="HOGENOM" id="CLU_434569_0_0_7"/>
<reference evidence="2 3" key="1">
    <citation type="journal article" date="2015" name="Biol. Direct">
        <title>Babela massiliensis, a representative of a widespread bacterial phylum with unusual adaptations to parasitism in amoebae.</title>
        <authorList>
            <person name="Pagnier I."/>
            <person name="Yutin N."/>
            <person name="Croce O."/>
            <person name="Makarova K.S."/>
            <person name="Wolf Y.I."/>
            <person name="Benamar S."/>
            <person name="Raoult D."/>
            <person name="Koonin E.V."/>
            <person name="La Scola B."/>
        </authorList>
    </citation>
    <scope>NUCLEOTIDE SEQUENCE [LARGE SCALE GENOMIC DNA]</scope>
    <source>
        <strain evidence="3">BABL1</strain>
    </source>
</reference>
<gene>
    <name evidence="2" type="ORF">BABL1_gene_37</name>
</gene>
<dbReference type="AlphaFoldDB" id="V6DH85"/>
<protein>
    <submittedName>
        <fullName evidence="2">Uncharacterized protein</fullName>
    </submittedName>
</protein>
<dbReference type="Proteomes" id="UP000018769">
    <property type="component" value="Chromosome I"/>
</dbReference>
<evidence type="ECO:0000313" key="2">
    <source>
        <dbReference type="EMBL" id="CDK30904.1"/>
    </source>
</evidence>
<proteinExistence type="predicted"/>
<organism evidence="2 3">
    <name type="scientific">Candidatus Babela massiliensis</name>
    <dbReference type="NCBI Taxonomy" id="673862"/>
    <lineage>
        <taxon>Bacteria</taxon>
        <taxon>Candidatus Babelota</taxon>
        <taxon>Candidatus Babeliae</taxon>
        <taxon>Candidatus Babeliales</taxon>
        <taxon>Candidatus Babeliaceae</taxon>
        <taxon>Candidatus Babela</taxon>
    </lineage>
</organism>
<evidence type="ECO:0000313" key="3">
    <source>
        <dbReference type="Proteomes" id="UP000018769"/>
    </source>
</evidence>
<keyword evidence="1" id="KW-0175">Coiled coil</keyword>
<dbReference type="STRING" id="673862.BABL1_gene_37"/>
<sequence length="633" mass="73919">MIKIINKFNKILIITLSMIINTTNTMHKIVDALRDNNLTSIDAMKKSGVEDINAKKIIAFANLLFYQKLQIEALKAILPYTQELINTALPSQPVYLHINMNAKYPDDYIVINVNTQEAHEMYDKSILMTSKVNAVKNFAKKCELKLQYFNYFDALLKNGNLSGDIKLIAIENKHYFTKSIINNSIGGPDLIAKPLIELVTYLAPNHFLKSNYLLDLKAATLDASIKGKSFELIESWLTKTGYLEDIVKFMPDLLPMCQAVNEIHNLFNFLPKSQVFNLKQATDLHTAILKTVEEYEPKQEKYDLLYEQIISDINNIIKNSKFNAKEKIVYKLALTKFLLNFSSYEYKNLPLSLNNKETKAILEEFIGVKLADNKSPIINQTASTKKPKKTQVIQQVSKSKKEKQQRAKKTAAKVERKKQQRLEQEKLEQEKALKLQEEQERCEQKRLKKLQAEIELKDFLYNQYYQYQPTYASRVIEWFEREFTQEELLSDREKEYNKSILYHTYSPLVDLFIQKYGKKESYNNLKDQRLDTRYYMFGIIKYINGEIMDVAFEHTLSIIDGICYHRGFIKDIISPITVNKKQNILKSISNMKIHKLDLIINNRTYTNQEYKETKDFIIVKDTKNQVDLILLKP</sequence>
<dbReference type="EMBL" id="HG793133">
    <property type="protein sequence ID" value="CDK30904.1"/>
    <property type="molecule type" value="Genomic_DNA"/>
</dbReference>